<dbReference type="InterPro" id="IPR015867">
    <property type="entry name" value="N-reg_PII/ATP_PRibTrfase_C"/>
</dbReference>
<name>A0A2J7TIJ7_METSI</name>
<protein>
    <submittedName>
        <fullName evidence="2">Cytochrome C biogenesis protein CcdA</fullName>
    </submittedName>
</protein>
<comment type="similarity">
    <text evidence="1">Belongs to the CutA family.</text>
</comment>
<gene>
    <name evidence="2" type="ORF">CR492_07885</name>
</gene>
<dbReference type="Pfam" id="PF03091">
    <property type="entry name" value="CutA1"/>
    <property type="match status" value="1"/>
</dbReference>
<dbReference type="InterPro" id="IPR004323">
    <property type="entry name" value="Ion_tolerance_CutA"/>
</dbReference>
<dbReference type="SUPFAM" id="SSF54913">
    <property type="entry name" value="GlnB-like"/>
    <property type="match status" value="1"/>
</dbReference>
<dbReference type="RefSeq" id="WP_102843190.1">
    <property type="nucleotide sequence ID" value="NZ_PDZR01000006.1"/>
</dbReference>
<sequence length="102" mass="11362">MKIFYVTLNTIDEARCIARAALEQRIAVCCNWFPITCAYRWGEEIKEEPEVVLLIKTQDGRRASIEAIVGGVVDYVNCVVELAPSSVNAAFLDWLDRDAPAG</sequence>
<evidence type="ECO:0000313" key="2">
    <source>
        <dbReference type="EMBL" id="PNG26595.1"/>
    </source>
</evidence>
<dbReference type="OrthoDB" id="37622at2"/>
<dbReference type="GO" id="GO:0005507">
    <property type="term" value="F:copper ion binding"/>
    <property type="evidence" value="ECO:0007669"/>
    <property type="project" value="TreeGrafter"/>
</dbReference>
<dbReference type="Gene3D" id="3.30.70.120">
    <property type="match status" value="1"/>
</dbReference>
<reference evidence="2 3" key="1">
    <citation type="submission" date="2017-10" db="EMBL/GenBank/DDBJ databases">
        <title>Genome announcement of Methylocella silvestris TVC from permafrost.</title>
        <authorList>
            <person name="Wang J."/>
            <person name="Geng K."/>
            <person name="Ul-Haque F."/>
            <person name="Crombie A.T."/>
            <person name="Street L.E."/>
            <person name="Wookey P.A."/>
            <person name="Murrell J.C."/>
            <person name="Pratscher J."/>
        </authorList>
    </citation>
    <scope>NUCLEOTIDE SEQUENCE [LARGE SCALE GENOMIC DNA]</scope>
    <source>
        <strain evidence="2 3">TVC</strain>
    </source>
</reference>
<accession>A0A2J7TIJ7</accession>
<dbReference type="GO" id="GO:0010038">
    <property type="term" value="P:response to metal ion"/>
    <property type="evidence" value="ECO:0007669"/>
    <property type="project" value="InterPro"/>
</dbReference>
<evidence type="ECO:0000256" key="1">
    <source>
        <dbReference type="ARBA" id="ARBA00010169"/>
    </source>
</evidence>
<comment type="caution">
    <text evidence="2">The sequence shown here is derived from an EMBL/GenBank/DDBJ whole genome shotgun (WGS) entry which is preliminary data.</text>
</comment>
<dbReference type="EMBL" id="PDZR01000006">
    <property type="protein sequence ID" value="PNG26595.1"/>
    <property type="molecule type" value="Genomic_DNA"/>
</dbReference>
<dbReference type="AlphaFoldDB" id="A0A2J7TIJ7"/>
<dbReference type="Proteomes" id="UP000236286">
    <property type="component" value="Unassembled WGS sequence"/>
</dbReference>
<dbReference type="InterPro" id="IPR011322">
    <property type="entry name" value="N-reg_PII-like_a/b"/>
</dbReference>
<proteinExistence type="inferred from homology"/>
<organism evidence="2 3">
    <name type="scientific">Methylocella silvestris</name>
    <dbReference type="NCBI Taxonomy" id="199596"/>
    <lineage>
        <taxon>Bacteria</taxon>
        <taxon>Pseudomonadati</taxon>
        <taxon>Pseudomonadota</taxon>
        <taxon>Alphaproteobacteria</taxon>
        <taxon>Hyphomicrobiales</taxon>
        <taxon>Beijerinckiaceae</taxon>
        <taxon>Methylocella</taxon>
    </lineage>
</organism>
<dbReference type="PANTHER" id="PTHR23419:SF8">
    <property type="entry name" value="FI09726P"/>
    <property type="match status" value="1"/>
</dbReference>
<evidence type="ECO:0000313" key="3">
    <source>
        <dbReference type="Proteomes" id="UP000236286"/>
    </source>
</evidence>
<dbReference type="PANTHER" id="PTHR23419">
    <property type="entry name" value="DIVALENT CATION TOLERANCE CUTA-RELATED"/>
    <property type="match status" value="1"/>
</dbReference>